<gene>
    <name evidence="8" type="primary">ftsY</name>
    <name evidence="10" type="ORF">A1sIA56_04210</name>
</gene>
<proteinExistence type="inferred from homology"/>
<protein>
    <recommendedName>
        <fullName evidence="8">Signal recognition particle receptor FtsY</fullName>
        <shortName evidence="8">SRP receptor</shortName>
        <ecNumber evidence="8">3.6.5.4</ecNumber>
    </recommendedName>
</protein>
<dbReference type="GO" id="GO:0005737">
    <property type="term" value="C:cytoplasm"/>
    <property type="evidence" value="ECO:0007669"/>
    <property type="project" value="UniProtKB-SubCell"/>
</dbReference>
<evidence type="ECO:0000256" key="3">
    <source>
        <dbReference type="ARBA" id="ARBA00022741"/>
    </source>
</evidence>
<dbReference type="GO" id="GO:0005047">
    <property type="term" value="F:signal recognition particle binding"/>
    <property type="evidence" value="ECO:0007669"/>
    <property type="project" value="TreeGrafter"/>
</dbReference>
<comment type="similarity">
    <text evidence="8">Belongs to the GTP-binding SRP family. FtsY subfamily.</text>
</comment>
<dbReference type="FunFam" id="3.40.50.300:FF:000053">
    <property type="entry name" value="Signal recognition particle receptor FtsY"/>
    <property type="match status" value="1"/>
</dbReference>
<keyword evidence="6 8" id="KW-0472">Membrane</keyword>
<evidence type="ECO:0000256" key="1">
    <source>
        <dbReference type="ARBA" id="ARBA00022475"/>
    </source>
</evidence>
<evidence type="ECO:0000256" key="8">
    <source>
        <dbReference type="HAMAP-Rule" id="MF_00920"/>
    </source>
</evidence>
<dbReference type="PANTHER" id="PTHR43134">
    <property type="entry name" value="SIGNAL RECOGNITION PARTICLE RECEPTOR SUBUNIT ALPHA"/>
    <property type="match status" value="1"/>
</dbReference>
<dbReference type="SUPFAM" id="SSF52540">
    <property type="entry name" value="P-loop containing nucleoside triphosphate hydrolases"/>
    <property type="match status" value="1"/>
</dbReference>
<dbReference type="AlphaFoldDB" id="A0A249KHC3"/>
<evidence type="ECO:0000256" key="7">
    <source>
        <dbReference type="ARBA" id="ARBA00023170"/>
    </source>
</evidence>
<dbReference type="RefSeq" id="WP_095673699.1">
    <property type="nucleotide sequence ID" value="NZ_CP016773.1"/>
</dbReference>
<keyword evidence="3 8" id="KW-0547">Nucleotide-binding</keyword>
<dbReference type="PANTHER" id="PTHR43134:SF1">
    <property type="entry name" value="SIGNAL RECOGNITION PARTICLE RECEPTOR SUBUNIT ALPHA"/>
    <property type="match status" value="1"/>
</dbReference>
<keyword evidence="1 8" id="KW-1003">Cell membrane</keyword>
<dbReference type="EMBL" id="CP016773">
    <property type="protein sequence ID" value="ASY16105.1"/>
    <property type="molecule type" value="Genomic_DNA"/>
</dbReference>
<sequence length="278" mass="29054">MGLFNRLIAKVRGTSTASALDWSEIEVELLASDLGPSLVSELLAASKKMRGDDAESAVKEILTSKLSSKPRALRSDLSTNVIMVVGVNGTGKTTSVAKLATLLHKNGESVTLAAADTFRAAAVDQLKTWGQRIGVEVIAGKENAEPASVAFDSVKRAVELGSKYLIVDTAGRLHNKSDLMAELGKVKRVIEKGAPLAEVLLVIDGTTGQNGLAQAKIFSEAVEVTGLIVTKLDGSARGGVALAIESELDIPIKFIGTGEAAQDFAPFEPEAYIAGLLA</sequence>
<dbReference type="SMART" id="SM00382">
    <property type="entry name" value="AAA"/>
    <property type="match status" value="1"/>
</dbReference>
<dbReference type="SMART" id="SM00962">
    <property type="entry name" value="SRP54"/>
    <property type="match status" value="1"/>
</dbReference>
<accession>A0A249KHC3</accession>
<comment type="subunit">
    <text evidence="8">Part of the signal recognition particle protein translocation system, which is composed of SRP and FtsY.</text>
</comment>
<comment type="subcellular location">
    <subcellularLocation>
        <location evidence="8">Cell membrane</location>
        <topology evidence="8">Peripheral membrane protein</topology>
        <orientation evidence="8">Cytoplasmic side</orientation>
    </subcellularLocation>
    <subcellularLocation>
        <location evidence="8">Cytoplasm</location>
    </subcellularLocation>
</comment>
<feature type="domain" description="SRP54-type proteins GTP-binding" evidence="9">
    <location>
        <begin position="251"/>
        <end position="264"/>
    </location>
</feature>
<keyword evidence="2 8" id="KW-0963">Cytoplasm</keyword>
<keyword evidence="11" id="KW-1185">Reference proteome</keyword>
<dbReference type="EC" id="3.6.5.4" evidence="8"/>
<reference evidence="10 11" key="1">
    <citation type="submission" date="2016-07" db="EMBL/GenBank/DDBJ databases">
        <title>High microdiversification within the ubiquitous acI lineage of Actinobacteria.</title>
        <authorList>
            <person name="Neuenschwander S.M."/>
            <person name="Salcher M."/>
            <person name="Ghai R."/>
            <person name="Pernthaler J."/>
        </authorList>
    </citation>
    <scope>NUCLEOTIDE SEQUENCE [LARGE SCALE GENOMIC DNA]</scope>
    <source>
        <strain evidence="10">MMS-IA-56</strain>
    </source>
</reference>
<keyword evidence="5 8" id="KW-0342">GTP-binding</keyword>
<feature type="binding site" evidence="8">
    <location>
        <begin position="168"/>
        <end position="172"/>
    </location>
    <ligand>
        <name>GTP</name>
        <dbReference type="ChEBI" id="CHEBI:37565"/>
    </ligand>
</feature>
<dbReference type="Gene3D" id="1.20.120.140">
    <property type="entry name" value="Signal recognition particle SRP54, nucleotide-binding domain"/>
    <property type="match status" value="1"/>
</dbReference>
<evidence type="ECO:0000259" key="9">
    <source>
        <dbReference type="PROSITE" id="PS00300"/>
    </source>
</evidence>
<dbReference type="InterPro" id="IPR027417">
    <property type="entry name" value="P-loop_NTPase"/>
</dbReference>
<dbReference type="OrthoDB" id="9804720at2"/>
<organism evidence="10 11">
    <name type="scientific">Candidatus Planktophila sulfonica</name>
    <dbReference type="NCBI Taxonomy" id="1884904"/>
    <lineage>
        <taxon>Bacteria</taxon>
        <taxon>Bacillati</taxon>
        <taxon>Actinomycetota</taxon>
        <taxon>Actinomycetes</taxon>
        <taxon>Candidatus Nanopelagicales</taxon>
        <taxon>Candidatus Nanopelagicaceae</taxon>
        <taxon>Candidatus Planktophila</taxon>
    </lineage>
</organism>
<dbReference type="KEGG" id="psuf:A1sIA56_04210"/>
<feature type="binding site" evidence="8">
    <location>
        <begin position="86"/>
        <end position="93"/>
    </location>
    <ligand>
        <name>GTP</name>
        <dbReference type="ChEBI" id="CHEBI:37565"/>
    </ligand>
</feature>
<dbReference type="Pfam" id="PF00448">
    <property type="entry name" value="SRP54"/>
    <property type="match status" value="1"/>
</dbReference>
<dbReference type="InterPro" id="IPR000897">
    <property type="entry name" value="SRP54_GTPase_dom"/>
</dbReference>
<evidence type="ECO:0000256" key="6">
    <source>
        <dbReference type="ARBA" id="ARBA00023136"/>
    </source>
</evidence>
<dbReference type="Proteomes" id="UP000217215">
    <property type="component" value="Chromosome"/>
</dbReference>
<feature type="binding site" evidence="8">
    <location>
        <begin position="230"/>
        <end position="233"/>
    </location>
    <ligand>
        <name>GTP</name>
        <dbReference type="ChEBI" id="CHEBI:37565"/>
    </ligand>
</feature>
<dbReference type="InterPro" id="IPR004390">
    <property type="entry name" value="SR_rcpt_FtsY"/>
</dbReference>
<dbReference type="GO" id="GO:0006614">
    <property type="term" value="P:SRP-dependent cotranslational protein targeting to membrane"/>
    <property type="evidence" value="ECO:0007669"/>
    <property type="project" value="InterPro"/>
</dbReference>
<dbReference type="GO" id="GO:0003924">
    <property type="term" value="F:GTPase activity"/>
    <property type="evidence" value="ECO:0007669"/>
    <property type="project" value="UniProtKB-UniRule"/>
</dbReference>
<dbReference type="GO" id="GO:0005525">
    <property type="term" value="F:GTP binding"/>
    <property type="evidence" value="ECO:0007669"/>
    <property type="project" value="UniProtKB-UniRule"/>
</dbReference>
<keyword evidence="7 8" id="KW-0675">Receptor</keyword>
<dbReference type="Gene3D" id="3.40.50.300">
    <property type="entry name" value="P-loop containing nucleotide triphosphate hydrolases"/>
    <property type="match status" value="1"/>
</dbReference>
<name>A0A249KHC3_9ACTN</name>
<evidence type="ECO:0000256" key="4">
    <source>
        <dbReference type="ARBA" id="ARBA00022801"/>
    </source>
</evidence>
<comment type="function">
    <text evidence="8">Involved in targeting and insertion of nascent membrane proteins into the cytoplasmic membrane. Acts as a receptor for the complex formed by the signal recognition particle (SRP) and the ribosome-nascent chain (RNC).</text>
</comment>
<comment type="catalytic activity">
    <reaction evidence="8">
        <text>GTP + H2O = GDP + phosphate + H(+)</text>
        <dbReference type="Rhea" id="RHEA:19669"/>
        <dbReference type="ChEBI" id="CHEBI:15377"/>
        <dbReference type="ChEBI" id="CHEBI:15378"/>
        <dbReference type="ChEBI" id="CHEBI:37565"/>
        <dbReference type="ChEBI" id="CHEBI:43474"/>
        <dbReference type="ChEBI" id="CHEBI:58189"/>
        <dbReference type="EC" id="3.6.5.4"/>
    </reaction>
</comment>
<evidence type="ECO:0000313" key="11">
    <source>
        <dbReference type="Proteomes" id="UP000217215"/>
    </source>
</evidence>
<keyword evidence="4 8" id="KW-0378">Hydrolase</keyword>
<evidence type="ECO:0000256" key="5">
    <source>
        <dbReference type="ARBA" id="ARBA00023134"/>
    </source>
</evidence>
<dbReference type="InterPro" id="IPR042101">
    <property type="entry name" value="SRP54_N_sf"/>
</dbReference>
<dbReference type="HAMAP" id="MF_00920">
    <property type="entry name" value="FtsY"/>
    <property type="match status" value="1"/>
</dbReference>
<evidence type="ECO:0000256" key="2">
    <source>
        <dbReference type="ARBA" id="ARBA00022490"/>
    </source>
</evidence>
<evidence type="ECO:0000313" key="10">
    <source>
        <dbReference type="EMBL" id="ASY16105.1"/>
    </source>
</evidence>
<dbReference type="InterPro" id="IPR003593">
    <property type="entry name" value="AAA+_ATPase"/>
</dbReference>
<dbReference type="PROSITE" id="PS00300">
    <property type="entry name" value="SRP54"/>
    <property type="match status" value="1"/>
</dbReference>
<dbReference type="NCBIfam" id="TIGR00064">
    <property type="entry name" value="ftsY"/>
    <property type="match status" value="1"/>
</dbReference>
<dbReference type="GO" id="GO:0005886">
    <property type="term" value="C:plasma membrane"/>
    <property type="evidence" value="ECO:0007669"/>
    <property type="project" value="UniProtKB-SubCell"/>
</dbReference>